<feature type="signal peptide" evidence="9">
    <location>
        <begin position="1"/>
        <end position="17"/>
    </location>
</feature>
<keyword evidence="9" id="KW-0732">Signal</keyword>
<feature type="chain" id="PRO_5025602713" evidence="9">
    <location>
        <begin position="18"/>
        <end position="602"/>
    </location>
</feature>
<dbReference type="PIRSF" id="PIRSF000137">
    <property type="entry name" value="Alcohol_oxidase"/>
    <property type="match status" value="1"/>
</dbReference>
<feature type="binding site" evidence="7">
    <location>
        <position position="109"/>
    </location>
    <ligand>
        <name>FAD</name>
        <dbReference type="ChEBI" id="CHEBI:57692"/>
    </ligand>
</feature>
<dbReference type="OrthoDB" id="269227at2759"/>
<sequence>MLPVLYFLLALVHATCSSPTSFDYVIVGGGPAGLVLANRLSEDPSITVAVVEAGDTQYNNPNVTTVPDSVLGFGLGLNTSIDWSYVSAPQKYTLNRMHMYYSGKGLGGTTLINGMTYLRAEKTQIDAWEEMGNEGWNWDSLFEYYRGQEHFQPPDAGEVANGASFEEQDHGFEGELAVGWSEYLIGQDMFSILKETNEAIGIPWNKDANGGRMRGFTTWPFTLNASTTTREDAARAFYYSVAKQRPNLHVFVNATATRILWDEHTHTGEKLTAKAIEVLTPTNSTTATLHTTRELILAAGSLRSPALLEHSGIGNPAILEPLDIKPMLNLPSVGANMQDQPTTLISYASPTNWTGYPSFVSYLTASDLFGPELPSITAEIRANISAYAEKIVADAPVGSTSVETEEGLLKLQTNLVFAENSTVPLAELLWFPAPGSINVNYWTLLPFSRGSVHITSPNPTVQPTINPNFFQLPIDMYIQAAAAKKVRQFFSTTPLSTHITTEAVPGFATVPESAGWRDREWEAWIKTAYGANYHPVSSTAMRGRSWGGVVDKEGRVFGVGNVRVVDAGVLPAQISGHLSASVYAVAGKIVEGMLGAGNVVRR</sequence>
<dbReference type="Pfam" id="PF05199">
    <property type="entry name" value="GMC_oxred_C"/>
    <property type="match status" value="1"/>
</dbReference>
<keyword evidence="5" id="KW-0560">Oxidoreductase</keyword>
<dbReference type="PROSITE" id="PS00624">
    <property type="entry name" value="GMC_OXRED_2"/>
    <property type="match status" value="1"/>
</dbReference>
<feature type="domain" description="Glucose-methanol-choline oxidoreductase N-terminal" evidence="10">
    <location>
        <begin position="103"/>
        <end position="126"/>
    </location>
</feature>
<evidence type="ECO:0000259" key="10">
    <source>
        <dbReference type="PROSITE" id="PS00623"/>
    </source>
</evidence>
<dbReference type="SUPFAM" id="SSF51905">
    <property type="entry name" value="FAD/NAD(P)-binding domain"/>
    <property type="match status" value="1"/>
</dbReference>
<evidence type="ECO:0000256" key="5">
    <source>
        <dbReference type="ARBA" id="ARBA00023002"/>
    </source>
</evidence>
<evidence type="ECO:0000256" key="8">
    <source>
        <dbReference type="RuleBase" id="RU003968"/>
    </source>
</evidence>
<dbReference type="AlphaFoldDB" id="A0A6A6I6P2"/>
<dbReference type="InterPro" id="IPR036188">
    <property type="entry name" value="FAD/NAD-bd_sf"/>
</dbReference>
<evidence type="ECO:0000256" key="6">
    <source>
        <dbReference type="PIRSR" id="PIRSR000137-1"/>
    </source>
</evidence>
<dbReference type="InterPro" id="IPR000172">
    <property type="entry name" value="GMC_OxRdtase_N"/>
</dbReference>
<dbReference type="Proteomes" id="UP000800094">
    <property type="component" value="Unassembled WGS sequence"/>
</dbReference>
<evidence type="ECO:0000256" key="7">
    <source>
        <dbReference type="PIRSR" id="PIRSR000137-2"/>
    </source>
</evidence>
<proteinExistence type="inferred from homology"/>
<dbReference type="GeneID" id="54589464"/>
<dbReference type="SUPFAM" id="SSF54373">
    <property type="entry name" value="FAD-linked reductases, C-terminal domain"/>
    <property type="match status" value="1"/>
</dbReference>
<dbReference type="GO" id="GO:0050660">
    <property type="term" value="F:flavin adenine dinucleotide binding"/>
    <property type="evidence" value="ECO:0007669"/>
    <property type="project" value="InterPro"/>
</dbReference>
<dbReference type="Pfam" id="PF00732">
    <property type="entry name" value="GMC_oxred_N"/>
    <property type="match status" value="1"/>
</dbReference>
<dbReference type="InterPro" id="IPR012132">
    <property type="entry name" value="GMC_OxRdtase"/>
</dbReference>
<dbReference type="PROSITE" id="PS00623">
    <property type="entry name" value="GMC_OXRED_1"/>
    <property type="match status" value="1"/>
</dbReference>
<keyword evidence="3 8" id="KW-0285">Flavoprotein</keyword>
<evidence type="ECO:0000256" key="3">
    <source>
        <dbReference type="ARBA" id="ARBA00022630"/>
    </source>
</evidence>
<dbReference type="Gene3D" id="3.50.50.60">
    <property type="entry name" value="FAD/NAD(P)-binding domain"/>
    <property type="match status" value="1"/>
</dbReference>
<feature type="active site" description="Proton acceptor" evidence="6">
    <location>
        <position position="577"/>
    </location>
</feature>
<evidence type="ECO:0000256" key="4">
    <source>
        <dbReference type="ARBA" id="ARBA00022827"/>
    </source>
</evidence>
<name>A0A6A6I6P2_9PLEO</name>
<organism evidence="12 13">
    <name type="scientific">Trematosphaeria pertusa</name>
    <dbReference type="NCBI Taxonomy" id="390896"/>
    <lineage>
        <taxon>Eukaryota</taxon>
        <taxon>Fungi</taxon>
        <taxon>Dikarya</taxon>
        <taxon>Ascomycota</taxon>
        <taxon>Pezizomycotina</taxon>
        <taxon>Dothideomycetes</taxon>
        <taxon>Pleosporomycetidae</taxon>
        <taxon>Pleosporales</taxon>
        <taxon>Massarineae</taxon>
        <taxon>Trematosphaeriaceae</taxon>
        <taxon>Trematosphaeria</taxon>
    </lineage>
</organism>
<accession>A0A6A6I6P2</accession>
<feature type="active site" description="Proton donor" evidence="6">
    <location>
        <position position="534"/>
    </location>
</feature>
<dbReference type="PANTHER" id="PTHR11552:SF201">
    <property type="entry name" value="GLUCOSE-METHANOL-CHOLINE OXIDOREDUCTASE N-TERMINAL DOMAIN-CONTAINING PROTEIN"/>
    <property type="match status" value="1"/>
</dbReference>
<evidence type="ECO:0000259" key="11">
    <source>
        <dbReference type="PROSITE" id="PS00624"/>
    </source>
</evidence>
<dbReference type="Gene3D" id="4.10.450.10">
    <property type="entry name" value="Glucose Oxidase, domain 2"/>
    <property type="match status" value="1"/>
</dbReference>
<dbReference type="RefSeq" id="XP_033681199.1">
    <property type="nucleotide sequence ID" value="XM_033836134.1"/>
</dbReference>
<keyword evidence="4 7" id="KW-0274">FAD</keyword>
<dbReference type="InterPro" id="IPR027424">
    <property type="entry name" value="Glucose_Oxidase_domain_2"/>
</dbReference>
<evidence type="ECO:0000256" key="9">
    <source>
        <dbReference type="SAM" id="SignalP"/>
    </source>
</evidence>
<evidence type="ECO:0000256" key="1">
    <source>
        <dbReference type="ARBA" id="ARBA00001974"/>
    </source>
</evidence>
<dbReference type="PANTHER" id="PTHR11552">
    <property type="entry name" value="GLUCOSE-METHANOL-CHOLINE GMC OXIDOREDUCTASE"/>
    <property type="match status" value="1"/>
</dbReference>
<dbReference type="GO" id="GO:0016614">
    <property type="term" value="F:oxidoreductase activity, acting on CH-OH group of donors"/>
    <property type="evidence" value="ECO:0007669"/>
    <property type="project" value="InterPro"/>
</dbReference>
<dbReference type="EMBL" id="ML987199">
    <property type="protein sequence ID" value="KAF2246195.1"/>
    <property type="molecule type" value="Genomic_DNA"/>
</dbReference>
<dbReference type="Gene3D" id="3.30.560.10">
    <property type="entry name" value="Glucose Oxidase, domain 3"/>
    <property type="match status" value="1"/>
</dbReference>
<gene>
    <name evidence="12" type="ORF">BU26DRAFT_64404</name>
</gene>
<feature type="domain" description="Glucose-methanol-choline oxidoreductase N-terminal" evidence="11">
    <location>
        <begin position="300"/>
        <end position="314"/>
    </location>
</feature>
<keyword evidence="13" id="KW-1185">Reference proteome</keyword>
<comment type="cofactor">
    <cofactor evidence="1 7">
        <name>FAD</name>
        <dbReference type="ChEBI" id="CHEBI:57692"/>
    </cofactor>
</comment>
<evidence type="ECO:0000313" key="13">
    <source>
        <dbReference type="Proteomes" id="UP000800094"/>
    </source>
</evidence>
<reference evidence="12" key="1">
    <citation type="journal article" date="2020" name="Stud. Mycol.">
        <title>101 Dothideomycetes genomes: a test case for predicting lifestyles and emergence of pathogens.</title>
        <authorList>
            <person name="Haridas S."/>
            <person name="Albert R."/>
            <person name="Binder M."/>
            <person name="Bloem J."/>
            <person name="Labutti K."/>
            <person name="Salamov A."/>
            <person name="Andreopoulos B."/>
            <person name="Baker S."/>
            <person name="Barry K."/>
            <person name="Bills G."/>
            <person name="Bluhm B."/>
            <person name="Cannon C."/>
            <person name="Castanera R."/>
            <person name="Culley D."/>
            <person name="Daum C."/>
            <person name="Ezra D."/>
            <person name="Gonzalez J."/>
            <person name="Henrissat B."/>
            <person name="Kuo A."/>
            <person name="Liang C."/>
            <person name="Lipzen A."/>
            <person name="Lutzoni F."/>
            <person name="Magnuson J."/>
            <person name="Mondo S."/>
            <person name="Nolan M."/>
            <person name="Ohm R."/>
            <person name="Pangilinan J."/>
            <person name="Park H.-J."/>
            <person name="Ramirez L."/>
            <person name="Alfaro M."/>
            <person name="Sun H."/>
            <person name="Tritt A."/>
            <person name="Yoshinaga Y."/>
            <person name="Zwiers L.-H."/>
            <person name="Turgeon B."/>
            <person name="Goodwin S."/>
            <person name="Spatafora J."/>
            <person name="Crous P."/>
            <person name="Grigoriev I."/>
        </authorList>
    </citation>
    <scope>NUCLEOTIDE SEQUENCE</scope>
    <source>
        <strain evidence="12">CBS 122368</strain>
    </source>
</reference>
<evidence type="ECO:0000256" key="2">
    <source>
        <dbReference type="ARBA" id="ARBA00010790"/>
    </source>
</evidence>
<dbReference type="InterPro" id="IPR007867">
    <property type="entry name" value="GMC_OxRtase_C"/>
</dbReference>
<evidence type="ECO:0000313" key="12">
    <source>
        <dbReference type="EMBL" id="KAF2246195.1"/>
    </source>
</evidence>
<protein>
    <submittedName>
        <fullName evidence="12">GMC oxidoreductase</fullName>
    </submittedName>
</protein>
<comment type="similarity">
    <text evidence="2 8">Belongs to the GMC oxidoreductase family.</text>
</comment>